<gene>
    <name evidence="2" type="ORF">JZ751_005979</name>
    <name evidence="1" type="ORF">JZ751_007470</name>
</gene>
<proteinExistence type="predicted"/>
<dbReference type="Proteomes" id="UP000824540">
    <property type="component" value="Unassembled WGS sequence"/>
</dbReference>
<feature type="non-terminal residue" evidence="1">
    <location>
        <position position="103"/>
    </location>
</feature>
<sequence>MVTHQFCRTIATFPGRKRKLHQFQENLRTTGQGRTMNWRSTDHSAPCLRFWTPVSASWCRPPLLKASTWHPPLGVPARALPPQIYRKTTRKRNVVETSHCQIV</sequence>
<dbReference type="EMBL" id="JAFBMS010001437">
    <property type="protein sequence ID" value="KAG9329150.1"/>
    <property type="molecule type" value="Genomic_DNA"/>
</dbReference>
<dbReference type="EMBL" id="JAFBMS010000014">
    <property type="protein sequence ID" value="KAG9347052.1"/>
    <property type="molecule type" value="Genomic_DNA"/>
</dbReference>
<evidence type="ECO:0000313" key="1">
    <source>
        <dbReference type="EMBL" id="KAG9329150.1"/>
    </source>
</evidence>
<comment type="caution">
    <text evidence="1">The sequence shown here is derived from an EMBL/GenBank/DDBJ whole genome shotgun (WGS) entry which is preliminary data.</text>
</comment>
<keyword evidence="3" id="KW-1185">Reference proteome</keyword>
<dbReference type="AlphaFoldDB" id="A0A8T2MPU8"/>
<evidence type="ECO:0000313" key="2">
    <source>
        <dbReference type="EMBL" id="KAG9347052.1"/>
    </source>
</evidence>
<name>A0A8T2MPU8_9TELE</name>
<accession>A0A8T2MPU8</accession>
<reference evidence="1" key="1">
    <citation type="thesis" date="2021" institute="BYU ScholarsArchive" country="Provo, UT, USA">
        <title>Applications of and Algorithms for Genome Assembly and Genomic Analyses with an Emphasis on Marine Teleosts.</title>
        <authorList>
            <person name="Pickett B.D."/>
        </authorList>
    </citation>
    <scope>NUCLEOTIDE SEQUENCE</scope>
    <source>
        <strain evidence="1">HI-2016</strain>
    </source>
</reference>
<evidence type="ECO:0000313" key="3">
    <source>
        <dbReference type="Proteomes" id="UP000824540"/>
    </source>
</evidence>
<organism evidence="1 3">
    <name type="scientific">Albula glossodonta</name>
    <name type="common">roundjaw bonefish</name>
    <dbReference type="NCBI Taxonomy" id="121402"/>
    <lineage>
        <taxon>Eukaryota</taxon>
        <taxon>Metazoa</taxon>
        <taxon>Chordata</taxon>
        <taxon>Craniata</taxon>
        <taxon>Vertebrata</taxon>
        <taxon>Euteleostomi</taxon>
        <taxon>Actinopterygii</taxon>
        <taxon>Neopterygii</taxon>
        <taxon>Teleostei</taxon>
        <taxon>Albuliformes</taxon>
        <taxon>Albulidae</taxon>
        <taxon>Albula</taxon>
    </lineage>
</organism>
<protein>
    <submittedName>
        <fullName evidence="1">Uncharacterized protein</fullName>
    </submittedName>
</protein>